<dbReference type="PANTHER" id="PTHR43283:SF3">
    <property type="entry name" value="BETA-LACTAMASE FAMILY PROTEIN (AFU_ORTHOLOGUE AFUA_5G07500)"/>
    <property type="match status" value="1"/>
</dbReference>
<dbReference type="EMBL" id="SAWZ01000001">
    <property type="protein sequence ID" value="RXR08568.1"/>
    <property type="molecule type" value="Genomic_DNA"/>
</dbReference>
<proteinExistence type="predicted"/>
<gene>
    <name evidence="3" type="ORF">EPA99_01750</name>
</gene>
<feature type="region of interest" description="Disordered" evidence="1">
    <location>
        <begin position="1"/>
        <end position="25"/>
    </location>
</feature>
<evidence type="ECO:0000313" key="4">
    <source>
        <dbReference type="Proteomes" id="UP000289784"/>
    </source>
</evidence>
<dbReference type="Pfam" id="PF00144">
    <property type="entry name" value="Beta-lactamase"/>
    <property type="match status" value="1"/>
</dbReference>
<evidence type="ECO:0000259" key="2">
    <source>
        <dbReference type="Pfam" id="PF00144"/>
    </source>
</evidence>
<keyword evidence="3" id="KW-0378">Hydrolase</keyword>
<sequence length="466" mass="49946">MATTSFPRRACRLAPPRPHISTGAGADCRAGRVPRVSPAPTSASETFDMTSRIACALLLATLSLSALAQARQPVQSAPQAARLDKARLARLDGALQGYVDDGRIAGAVALVLQDGKPVYQRAVGWSDKEARRPMREDTLFRIASQTKAITSTAVLMLVEEGKLTLEEKVSKKIPAFAHTTVIGEDGKTVPAKREITVQDLLTHTAGISYGTDARVAEAYRAKALGPAAGWGWYTADKDEDTCTSMERLASLPFVSQPGEKWVYGYNTDILGCVVERASGMSLEAFIRTRITGPLGMKDTQFFLDPAQRERLAVVYASDADGHAVRAPDGSKGQGHYVDGPRRNFAGGAGLLSTARDYARFLEALRRGGTLDGVRLLSPRSVQLMTHRQTDTYPVDGRGFGDGFEITERPGGNGLDGVGAFGWGGAYGTTYRVDPQSGLVLLLMIQQLPNATDIGAVFPALVYQALD</sequence>
<accession>A0A4V1N1K0</accession>
<dbReference type="InterPro" id="IPR050789">
    <property type="entry name" value="Diverse_Enzym_Activities"/>
</dbReference>
<protein>
    <submittedName>
        <fullName evidence="3">Class A beta-lactamase-related serine hydrolase</fullName>
    </submittedName>
</protein>
<dbReference type="GO" id="GO:0016787">
    <property type="term" value="F:hydrolase activity"/>
    <property type="evidence" value="ECO:0007669"/>
    <property type="project" value="UniProtKB-KW"/>
</dbReference>
<evidence type="ECO:0000256" key="1">
    <source>
        <dbReference type="SAM" id="MobiDB-lite"/>
    </source>
</evidence>
<dbReference type="InterPro" id="IPR001466">
    <property type="entry name" value="Beta-lactam-related"/>
</dbReference>
<name>A0A4V1N1K0_9GAMM</name>
<dbReference type="Proteomes" id="UP000289784">
    <property type="component" value="Unassembled WGS sequence"/>
</dbReference>
<organism evidence="3 4">
    <name type="scientific">Pseudoxanthomonas composti</name>
    <dbReference type="NCBI Taxonomy" id="2137479"/>
    <lineage>
        <taxon>Bacteria</taxon>
        <taxon>Pseudomonadati</taxon>
        <taxon>Pseudomonadota</taxon>
        <taxon>Gammaproteobacteria</taxon>
        <taxon>Lysobacterales</taxon>
        <taxon>Lysobacteraceae</taxon>
        <taxon>Pseudoxanthomonas</taxon>
    </lineage>
</organism>
<dbReference type="OrthoDB" id="119951at2"/>
<evidence type="ECO:0000313" key="3">
    <source>
        <dbReference type="EMBL" id="RXR08568.1"/>
    </source>
</evidence>
<feature type="domain" description="Beta-lactamase-related" evidence="2">
    <location>
        <begin position="92"/>
        <end position="451"/>
    </location>
</feature>
<dbReference type="Gene3D" id="3.40.710.10">
    <property type="entry name" value="DD-peptidase/beta-lactamase superfamily"/>
    <property type="match status" value="1"/>
</dbReference>
<dbReference type="PANTHER" id="PTHR43283">
    <property type="entry name" value="BETA-LACTAMASE-RELATED"/>
    <property type="match status" value="1"/>
</dbReference>
<reference evidence="3 4" key="1">
    <citation type="submission" date="2019-01" db="EMBL/GenBank/DDBJ databases">
        <title>Pseudoxanthomonas composti sp. nov., isolated from compost.</title>
        <authorList>
            <person name="Yang G."/>
        </authorList>
    </citation>
    <scope>NUCLEOTIDE SEQUENCE [LARGE SCALE GENOMIC DNA]</scope>
    <source>
        <strain evidence="3 4">GSS15</strain>
    </source>
</reference>
<dbReference type="AlphaFoldDB" id="A0A4V1N1K0"/>
<dbReference type="SUPFAM" id="SSF56601">
    <property type="entry name" value="beta-lactamase/transpeptidase-like"/>
    <property type="match status" value="1"/>
</dbReference>
<dbReference type="InterPro" id="IPR012338">
    <property type="entry name" value="Beta-lactam/transpept-like"/>
</dbReference>
<comment type="caution">
    <text evidence="3">The sequence shown here is derived from an EMBL/GenBank/DDBJ whole genome shotgun (WGS) entry which is preliminary data.</text>
</comment>
<keyword evidence="4" id="KW-1185">Reference proteome</keyword>